<keyword evidence="18" id="KW-1185">Reference proteome</keyword>
<organism evidence="17 18">
    <name type="scientific">Sutcliffiella cohnii</name>
    <dbReference type="NCBI Taxonomy" id="33932"/>
    <lineage>
        <taxon>Bacteria</taxon>
        <taxon>Bacillati</taxon>
        <taxon>Bacillota</taxon>
        <taxon>Bacilli</taxon>
        <taxon>Bacillales</taxon>
        <taxon>Bacillaceae</taxon>
        <taxon>Sutcliffiella</taxon>
    </lineage>
</organism>
<evidence type="ECO:0000256" key="4">
    <source>
        <dbReference type="ARBA" id="ARBA00022670"/>
    </source>
</evidence>
<dbReference type="GO" id="GO:0030288">
    <property type="term" value="C:outer membrane-bounded periplasmic space"/>
    <property type="evidence" value="ECO:0007669"/>
    <property type="project" value="TreeGrafter"/>
</dbReference>
<dbReference type="CDD" id="cd00063">
    <property type="entry name" value="FN3"/>
    <property type="match status" value="1"/>
</dbReference>
<keyword evidence="15" id="KW-0472">Membrane</keyword>
<evidence type="ECO:0000259" key="16">
    <source>
        <dbReference type="PROSITE" id="PS50853"/>
    </source>
</evidence>
<dbReference type="RefSeq" id="WP_066413724.1">
    <property type="nucleotide sequence ID" value="NZ_CP018866.1"/>
</dbReference>
<evidence type="ECO:0000256" key="3">
    <source>
        <dbReference type="ARBA" id="ARBA00022645"/>
    </source>
</evidence>
<name>A0A223KQ18_9BACI</name>
<dbReference type="PROSITE" id="PS50853">
    <property type="entry name" value="FN3"/>
    <property type="match status" value="1"/>
</dbReference>
<evidence type="ECO:0000313" key="17">
    <source>
        <dbReference type="EMBL" id="AST91600.1"/>
    </source>
</evidence>
<comment type="catalytic activity">
    <reaction evidence="12">
        <text>Preferential cleavage: (Ac)2-L-Lys-D-Ala-|-D-Ala. Also transpeptidation of peptidyl-alanyl moieties that are N-acyl substituents of D-alanine.</text>
        <dbReference type="EC" id="3.4.16.4"/>
    </reaction>
</comment>
<comment type="similarity">
    <text evidence="2">In the N-terminal section; belongs to the glycosyltransferase 51 family.</text>
</comment>
<dbReference type="InterPro" id="IPR050396">
    <property type="entry name" value="Glycosyltr_51/Transpeptidase"/>
</dbReference>
<feature type="compositionally biased region" description="Acidic residues" evidence="14">
    <location>
        <begin position="804"/>
        <end position="813"/>
    </location>
</feature>
<evidence type="ECO:0000256" key="2">
    <source>
        <dbReference type="ARBA" id="ARBA00007739"/>
    </source>
</evidence>
<keyword evidence="3" id="KW-0121">Carboxypeptidase</keyword>
<protein>
    <recommendedName>
        <fullName evidence="16">Fibronectin type-III domain-containing protein</fullName>
    </recommendedName>
</protein>
<keyword evidence="15" id="KW-0812">Transmembrane</keyword>
<dbReference type="Gene3D" id="2.60.40.10">
    <property type="entry name" value="Immunoglobulins"/>
    <property type="match status" value="1"/>
</dbReference>
<evidence type="ECO:0000256" key="13">
    <source>
        <dbReference type="ARBA" id="ARBA00049902"/>
    </source>
</evidence>
<comment type="similarity">
    <text evidence="1">In the C-terminal section; belongs to the transpeptidase family.</text>
</comment>
<dbReference type="AlphaFoldDB" id="A0A223KQ18"/>
<keyword evidence="10" id="KW-0511">Multifunctional enzyme</keyword>
<keyword evidence="6" id="KW-0808">Transferase</keyword>
<keyword evidence="4" id="KW-0645">Protease</keyword>
<evidence type="ECO:0000256" key="11">
    <source>
        <dbReference type="ARBA" id="ARBA00023316"/>
    </source>
</evidence>
<feature type="compositionally biased region" description="Basic and acidic residues" evidence="14">
    <location>
        <begin position="1"/>
        <end position="19"/>
    </location>
</feature>
<evidence type="ECO:0000256" key="1">
    <source>
        <dbReference type="ARBA" id="ARBA00007090"/>
    </source>
</evidence>
<keyword evidence="7" id="KW-0378">Hydrolase</keyword>
<dbReference type="GO" id="GO:0008658">
    <property type="term" value="F:penicillin binding"/>
    <property type="evidence" value="ECO:0007669"/>
    <property type="project" value="InterPro"/>
</dbReference>
<keyword evidence="5" id="KW-0328">Glycosyltransferase</keyword>
<dbReference type="GO" id="GO:0071555">
    <property type="term" value="P:cell wall organization"/>
    <property type="evidence" value="ECO:0007669"/>
    <property type="project" value="UniProtKB-KW"/>
</dbReference>
<dbReference type="Proteomes" id="UP000215224">
    <property type="component" value="Chromosome"/>
</dbReference>
<dbReference type="InterPro" id="IPR023346">
    <property type="entry name" value="Lysozyme-like_dom_sf"/>
</dbReference>
<evidence type="ECO:0000256" key="6">
    <source>
        <dbReference type="ARBA" id="ARBA00022679"/>
    </source>
</evidence>
<comment type="catalytic activity">
    <reaction evidence="13">
        <text>[GlcNAc-(1-&gt;4)-Mur2Ac(oyl-L-Ala-gamma-D-Glu-L-Lys-D-Ala-D-Ala)](n)-di-trans,octa-cis-undecaprenyl diphosphate + beta-D-GlcNAc-(1-&gt;4)-Mur2Ac(oyl-L-Ala-gamma-D-Glu-L-Lys-D-Ala-D-Ala)-di-trans,octa-cis-undecaprenyl diphosphate = [GlcNAc-(1-&gt;4)-Mur2Ac(oyl-L-Ala-gamma-D-Glu-L-Lys-D-Ala-D-Ala)](n+1)-di-trans,octa-cis-undecaprenyl diphosphate + di-trans,octa-cis-undecaprenyl diphosphate + H(+)</text>
        <dbReference type="Rhea" id="RHEA:23708"/>
        <dbReference type="Rhea" id="RHEA-COMP:9602"/>
        <dbReference type="Rhea" id="RHEA-COMP:9603"/>
        <dbReference type="ChEBI" id="CHEBI:15378"/>
        <dbReference type="ChEBI" id="CHEBI:58405"/>
        <dbReference type="ChEBI" id="CHEBI:60033"/>
        <dbReference type="ChEBI" id="CHEBI:78435"/>
        <dbReference type="EC" id="2.4.99.28"/>
    </reaction>
</comment>
<dbReference type="PANTHER" id="PTHR32282">
    <property type="entry name" value="BINDING PROTEIN TRANSPEPTIDASE, PUTATIVE-RELATED"/>
    <property type="match status" value="1"/>
</dbReference>
<dbReference type="Pfam" id="PF00912">
    <property type="entry name" value="Transgly"/>
    <property type="match status" value="1"/>
</dbReference>
<dbReference type="InterPro" id="IPR001460">
    <property type="entry name" value="PCN-bd_Tpept"/>
</dbReference>
<gene>
    <name evidence="17" type="ORF">BC6307_10055</name>
</gene>
<evidence type="ECO:0000256" key="14">
    <source>
        <dbReference type="SAM" id="MobiDB-lite"/>
    </source>
</evidence>
<dbReference type="InterPro" id="IPR036116">
    <property type="entry name" value="FN3_sf"/>
</dbReference>
<dbReference type="GO" id="GO:0009002">
    <property type="term" value="F:serine-type D-Ala-D-Ala carboxypeptidase activity"/>
    <property type="evidence" value="ECO:0007669"/>
    <property type="project" value="UniProtKB-EC"/>
</dbReference>
<dbReference type="GO" id="GO:0008360">
    <property type="term" value="P:regulation of cell shape"/>
    <property type="evidence" value="ECO:0007669"/>
    <property type="project" value="UniProtKB-KW"/>
</dbReference>
<sequence>MSEQYKSREQRRKALEEKKNKKNGKKSAKGLVKKTFLALVLVGLIGLLIGIGTFAYFVKDTPPLDETLLKVPVPSKVMDKNGELAAEIGGNEARDYVNYDDIPQLVIDAFLATEDVRFFEHNGIDYRRLGGAVLANVSRGFGAEGGSTITQQLVKLSFLTEEKKLSRKAQEAYLAYQLESRFTKEEILEMYLNRIYFSNRAYGIARAAQNYYGKKLDELELHEVATLAGLPQSPNNYNPVKYPENAERRRNIVLTLMVKHGKITEAEADEARAVEITSTLVDGTNAPTFSNRYNAFVDQVVEELQEKLGENIDPRSDGLVIHTTLDTKAQEQVEFLLSDEGPVPHVDNEDYQSGIALVDTKTGQIRALGGGRNYVKTGYNYATDTRVQPGSAIKPILDFGPAVEYLNWSTYHQIKDEPYTYSDANKTPIQNWDRKHEGWLTMRQALARSRNIPALKAFQEVGSERAREFAVNLGIPLEETIHESYSIGGFKTGVSPLQLAGAYAAFGNEGIYTEPYAVSKVQFPDGTSVNLANESKVGMKDSTAFMISDVLKTAMTSGGTGRLAQVPGLHIAGKTGTTNFDQNDLATYNVPSGAAPSTWFAGYTPTYSIAVWNGFSKMGEGNFLRSPTQGFQDQYYSRMLFKELLQHVATTDEDKVDFRVPNSVVRVGVESGTNPPLLASEFTPKDKIIYEYFVKGTEPTTVSKEFDKVDNPKNVTAVYEEEANQIVINWDYNDDRLADISFELTAQRDNGDAQVLTVTKDLTFTIDNPEPGSTYTISITAISDENEQNRSETVTKSVQIPIIQEEEEEELEEIIPIPEPPVDEEDDGEEDGNRPPTEGINPPPRDDEEEEDVEEDVETE</sequence>
<dbReference type="SUPFAM" id="SSF56601">
    <property type="entry name" value="beta-lactamase/transpeptidase-like"/>
    <property type="match status" value="1"/>
</dbReference>
<feature type="compositionally biased region" description="Acidic residues" evidence="14">
    <location>
        <begin position="821"/>
        <end position="830"/>
    </location>
</feature>
<evidence type="ECO:0000256" key="15">
    <source>
        <dbReference type="SAM" id="Phobius"/>
    </source>
</evidence>
<feature type="domain" description="Fibronectin type-III" evidence="16">
    <location>
        <begin position="711"/>
        <end position="801"/>
    </location>
</feature>
<dbReference type="SUPFAM" id="SSF53955">
    <property type="entry name" value="Lysozyme-like"/>
    <property type="match status" value="1"/>
</dbReference>
<evidence type="ECO:0000256" key="9">
    <source>
        <dbReference type="ARBA" id="ARBA00022984"/>
    </source>
</evidence>
<keyword evidence="11" id="KW-0961">Cell wall biogenesis/degradation</keyword>
<dbReference type="Gene3D" id="3.40.710.10">
    <property type="entry name" value="DD-peptidase/beta-lactamase superfamily"/>
    <property type="match status" value="1"/>
</dbReference>
<dbReference type="InterPro" id="IPR036950">
    <property type="entry name" value="PBP_transglycosylase"/>
</dbReference>
<dbReference type="SUPFAM" id="SSF49265">
    <property type="entry name" value="Fibronectin type III"/>
    <property type="match status" value="1"/>
</dbReference>
<dbReference type="GO" id="GO:0008955">
    <property type="term" value="F:peptidoglycan glycosyltransferase activity"/>
    <property type="evidence" value="ECO:0007669"/>
    <property type="project" value="UniProtKB-EC"/>
</dbReference>
<feature type="compositionally biased region" description="Acidic residues" evidence="14">
    <location>
        <begin position="846"/>
        <end position="860"/>
    </location>
</feature>
<feature type="transmembrane region" description="Helical" evidence="15">
    <location>
        <begin position="35"/>
        <end position="58"/>
    </location>
</feature>
<dbReference type="InterPro" id="IPR012338">
    <property type="entry name" value="Beta-lactam/transpept-like"/>
</dbReference>
<evidence type="ECO:0000256" key="7">
    <source>
        <dbReference type="ARBA" id="ARBA00022801"/>
    </source>
</evidence>
<evidence type="ECO:0000256" key="8">
    <source>
        <dbReference type="ARBA" id="ARBA00022960"/>
    </source>
</evidence>
<dbReference type="EMBL" id="CP018866">
    <property type="protein sequence ID" value="AST91600.1"/>
    <property type="molecule type" value="Genomic_DNA"/>
</dbReference>
<dbReference type="PANTHER" id="PTHR32282:SF29">
    <property type="entry name" value="PENICILLIN-BINDING PROTEIN 1A"/>
    <property type="match status" value="1"/>
</dbReference>
<dbReference type="InterPro" id="IPR013783">
    <property type="entry name" value="Ig-like_fold"/>
</dbReference>
<keyword evidence="8" id="KW-0133">Cell shape</keyword>
<evidence type="ECO:0000256" key="10">
    <source>
        <dbReference type="ARBA" id="ARBA00023268"/>
    </source>
</evidence>
<dbReference type="InterPro" id="IPR001264">
    <property type="entry name" value="Glyco_trans_51"/>
</dbReference>
<keyword evidence="9" id="KW-0573">Peptidoglycan synthesis</keyword>
<evidence type="ECO:0000256" key="5">
    <source>
        <dbReference type="ARBA" id="ARBA00022676"/>
    </source>
</evidence>
<dbReference type="NCBIfam" id="TIGR02074">
    <property type="entry name" value="PBP_1a_fam"/>
    <property type="match status" value="1"/>
</dbReference>
<reference evidence="17 18" key="1">
    <citation type="submission" date="2016-12" db="EMBL/GenBank/DDBJ databases">
        <title>The whole genome sequencing and assembly of Bacillus cohnii DSM 6307T strain.</title>
        <authorList>
            <person name="Lee Y.-J."/>
            <person name="Yi H."/>
            <person name="Bahn Y.-S."/>
            <person name="Kim J.F."/>
            <person name="Lee D.-W."/>
        </authorList>
    </citation>
    <scope>NUCLEOTIDE SEQUENCE [LARGE SCALE GENOMIC DNA]</scope>
    <source>
        <strain evidence="17 18">DSM 6307</strain>
    </source>
</reference>
<dbReference type="STRING" id="1314751.GCA_001591425_01329"/>
<dbReference type="FunFam" id="1.10.3810.10:FF:000001">
    <property type="entry name" value="Penicillin-binding protein 1A"/>
    <property type="match status" value="1"/>
</dbReference>
<accession>A0A223KQ18</accession>
<keyword evidence="15" id="KW-1133">Transmembrane helix</keyword>
<dbReference type="Pfam" id="PF00041">
    <property type="entry name" value="fn3"/>
    <property type="match status" value="1"/>
</dbReference>
<evidence type="ECO:0000256" key="12">
    <source>
        <dbReference type="ARBA" id="ARBA00034000"/>
    </source>
</evidence>
<dbReference type="GO" id="GO:0006508">
    <property type="term" value="P:proteolysis"/>
    <property type="evidence" value="ECO:0007669"/>
    <property type="project" value="UniProtKB-KW"/>
</dbReference>
<feature type="region of interest" description="Disordered" evidence="14">
    <location>
        <begin position="804"/>
        <end position="860"/>
    </location>
</feature>
<proteinExistence type="inferred from homology"/>
<dbReference type="InterPro" id="IPR003961">
    <property type="entry name" value="FN3_dom"/>
</dbReference>
<evidence type="ECO:0000313" key="18">
    <source>
        <dbReference type="Proteomes" id="UP000215224"/>
    </source>
</evidence>
<dbReference type="GO" id="GO:0009252">
    <property type="term" value="P:peptidoglycan biosynthetic process"/>
    <property type="evidence" value="ECO:0007669"/>
    <property type="project" value="UniProtKB-KW"/>
</dbReference>
<feature type="region of interest" description="Disordered" evidence="14">
    <location>
        <begin position="1"/>
        <end position="22"/>
    </location>
</feature>
<dbReference type="KEGG" id="bcoh:BC6307_10055"/>
<dbReference type="Pfam" id="PF00905">
    <property type="entry name" value="Transpeptidase"/>
    <property type="match status" value="1"/>
</dbReference>
<dbReference type="Gene3D" id="1.10.3810.10">
    <property type="entry name" value="Biosynthetic peptidoglycan transglycosylase-like"/>
    <property type="match status" value="1"/>
</dbReference>